<dbReference type="InterPro" id="IPR003593">
    <property type="entry name" value="AAA+_ATPase"/>
</dbReference>
<keyword evidence="4" id="KW-0547">Nucleotide-binding</keyword>
<dbReference type="CDD" id="cd03259">
    <property type="entry name" value="ABC_Carb_Solutes_like"/>
    <property type="match status" value="1"/>
</dbReference>
<dbReference type="InterPro" id="IPR015853">
    <property type="entry name" value="ABC_transpr_FbpC"/>
</dbReference>
<dbReference type="PROSITE" id="PS00211">
    <property type="entry name" value="ABC_TRANSPORTER_1"/>
    <property type="match status" value="1"/>
</dbReference>
<dbReference type="SMART" id="SM00382">
    <property type="entry name" value="AAA"/>
    <property type="match status" value="1"/>
</dbReference>
<dbReference type="InterPro" id="IPR008995">
    <property type="entry name" value="Mo/tungstate-bd_C_term_dom"/>
</dbReference>
<sequence>MFLEIKNLTKKYGDFYAIRDINFSLEKGELLCLLGPSGCGKSTILKSIGGFIEVHGNIILNGKDITHTPPEKRGVATVFQSLGLFPHMNVLENIKYGLKFNGTPKSKRNEMAEEMLKTLGLEGLGKRMINELSGGQRQRVALGRSMIVGPELLLLDEPLSSLDAKLQKSMRQEIRDFQKKFDITTIFVTHNQEEAFEIADKIILLNEGEIMQVGKAKEIYEHPANEFVLDFIGSSNTFDGGYARPEDITLNSGSTKAKIKNIIFKGSFTEVILDTKFGILTAITMNAEDLKIDDEINIDIKKEKL</sequence>
<keyword evidence="8" id="KW-0472">Membrane</keyword>
<protein>
    <recommendedName>
        <fullName evidence="9">ABC-type quaternary amine transporter</fullName>
        <ecNumber evidence="9">7.6.2.9</ecNumber>
    </recommendedName>
</protein>
<keyword evidence="7" id="KW-0406">Ion transport</keyword>
<proteinExistence type="predicted"/>
<keyword evidence="1" id="KW-0813">Transport</keyword>
<evidence type="ECO:0000256" key="6">
    <source>
        <dbReference type="ARBA" id="ARBA00023004"/>
    </source>
</evidence>
<dbReference type="GO" id="GO:0015408">
    <property type="term" value="F:ABC-type ferric iron transporter activity"/>
    <property type="evidence" value="ECO:0007669"/>
    <property type="project" value="InterPro"/>
</dbReference>
<keyword evidence="2" id="KW-1003">Cell membrane</keyword>
<dbReference type="PANTHER" id="PTHR42781">
    <property type="entry name" value="SPERMIDINE/PUTRESCINE IMPORT ATP-BINDING PROTEIN POTA"/>
    <property type="match status" value="1"/>
</dbReference>
<keyword evidence="3" id="KW-0410">Iron transport</keyword>
<dbReference type="Pfam" id="PF00005">
    <property type="entry name" value="ABC_tran"/>
    <property type="match status" value="1"/>
</dbReference>
<organism evidence="11 12">
    <name type="scientific">Peptoniphilus duerdenii ATCC BAA-1640</name>
    <dbReference type="NCBI Taxonomy" id="862517"/>
    <lineage>
        <taxon>Bacteria</taxon>
        <taxon>Bacillati</taxon>
        <taxon>Bacillota</taxon>
        <taxon>Tissierellia</taxon>
        <taxon>Tissierellales</taxon>
        <taxon>Peptoniphilaceae</taxon>
        <taxon>Peptoniphilus</taxon>
    </lineage>
</organism>
<evidence type="ECO:0000259" key="10">
    <source>
        <dbReference type="PROSITE" id="PS50893"/>
    </source>
</evidence>
<dbReference type="SUPFAM" id="SSF50331">
    <property type="entry name" value="MOP-like"/>
    <property type="match status" value="1"/>
</dbReference>
<evidence type="ECO:0000256" key="8">
    <source>
        <dbReference type="ARBA" id="ARBA00023136"/>
    </source>
</evidence>
<dbReference type="OrthoDB" id="9801958at2"/>
<dbReference type="InterPro" id="IPR017871">
    <property type="entry name" value="ABC_transporter-like_CS"/>
</dbReference>
<evidence type="ECO:0000256" key="5">
    <source>
        <dbReference type="ARBA" id="ARBA00022840"/>
    </source>
</evidence>
<dbReference type="InterPro" id="IPR050093">
    <property type="entry name" value="ABC_SmlMolc_Importer"/>
</dbReference>
<keyword evidence="11" id="KW-0378">Hydrolase</keyword>
<dbReference type="Gene3D" id="3.40.50.300">
    <property type="entry name" value="P-loop containing nucleotide triphosphate hydrolases"/>
    <property type="match status" value="1"/>
</dbReference>
<name>E0NJR3_9FIRM</name>
<evidence type="ECO:0000256" key="3">
    <source>
        <dbReference type="ARBA" id="ARBA00022496"/>
    </source>
</evidence>
<dbReference type="GO" id="GO:0015418">
    <property type="term" value="F:ABC-type quaternary ammonium compound transporting activity"/>
    <property type="evidence" value="ECO:0007669"/>
    <property type="project" value="UniProtKB-EC"/>
</dbReference>
<evidence type="ECO:0000256" key="4">
    <source>
        <dbReference type="ARBA" id="ARBA00022741"/>
    </source>
</evidence>
<dbReference type="PROSITE" id="PS50893">
    <property type="entry name" value="ABC_TRANSPORTER_2"/>
    <property type="match status" value="1"/>
</dbReference>
<dbReference type="SUPFAM" id="SSF52540">
    <property type="entry name" value="P-loop containing nucleoside triphosphate hydrolases"/>
    <property type="match status" value="1"/>
</dbReference>
<dbReference type="GO" id="GO:0016020">
    <property type="term" value="C:membrane"/>
    <property type="evidence" value="ECO:0007669"/>
    <property type="project" value="InterPro"/>
</dbReference>
<dbReference type="Proteomes" id="UP000003280">
    <property type="component" value="Unassembled WGS sequence"/>
</dbReference>
<evidence type="ECO:0000256" key="7">
    <source>
        <dbReference type="ARBA" id="ARBA00023065"/>
    </source>
</evidence>
<dbReference type="EC" id="7.6.2.9" evidence="9"/>
<evidence type="ECO:0000256" key="1">
    <source>
        <dbReference type="ARBA" id="ARBA00022448"/>
    </source>
</evidence>
<dbReference type="HOGENOM" id="CLU_000604_1_1_9"/>
<keyword evidence="6" id="KW-0408">Iron</keyword>
<dbReference type="InterPro" id="IPR003439">
    <property type="entry name" value="ABC_transporter-like_ATP-bd"/>
</dbReference>
<dbReference type="STRING" id="862517.HMPREF9225_0402"/>
<comment type="caution">
    <text evidence="11">The sequence shown here is derived from an EMBL/GenBank/DDBJ whole genome shotgun (WGS) entry which is preliminary data.</text>
</comment>
<dbReference type="EMBL" id="AEEH01000019">
    <property type="protein sequence ID" value="EFM25858.1"/>
    <property type="molecule type" value="Genomic_DNA"/>
</dbReference>
<dbReference type="InterPro" id="IPR027417">
    <property type="entry name" value="P-loop_NTPase"/>
</dbReference>
<dbReference type="FunFam" id="3.40.50.300:FF:000425">
    <property type="entry name" value="Probable ABC transporter, ATP-binding subunit"/>
    <property type="match status" value="1"/>
</dbReference>
<dbReference type="PANTHER" id="PTHR42781:SF4">
    <property type="entry name" value="SPERMIDINE_PUTRESCINE IMPORT ATP-BINDING PROTEIN POTA"/>
    <property type="match status" value="1"/>
</dbReference>
<evidence type="ECO:0000256" key="2">
    <source>
        <dbReference type="ARBA" id="ARBA00022475"/>
    </source>
</evidence>
<evidence type="ECO:0000313" key="12">
    <source>
        <dbReference type="Proteomes" id="UP000003280"/>
    </source>
</evidence>
<dbReference type="GO" id="GO:0005524">
    <property type="term" value="F:ATP binding"/>
    <property type="evidence" value="ECO:0007669"/>
    <property type="project" value="UniProtKB-KW"/>
</dbReference>
<dbReference type="RefSeq" id="WP_008901238.1">
    <property type="nucleotide sequence ID" value="NZ_GL397071.1"/>
</dbReference>
<keyword evidence="12" id="KW-1185">Reference proteome</keyword>
<feature type="domain" description="ABC transporter" evidence="10">
    <location>
        <begin position="3"/>
        <end position="232"/>
    </location>
</feature>
<accession>E0NJR3</accession>
<evidence type="ECO:0000256" key="9">
    <source>
        <dbReference type="ARBA" id="ARBA00066388"/>
    </source>
</evidence>
<evidence type="ECO:0000313" key="11">
    <source>
        <dbReference type="EMBL" id="EFM25858.1"/>
    </source>
</evidence>
<dbReference type="GO" id="GO:0016887">
    <property type="term" value="F:ATP hydrolysis activity"/>
    <property type="evidence" value="ECO:0007669"/>
    <property type="project" value="InterPro"/>
</dbReference>
<dbReference type="eggNOG" id="COG3842">
    <property type="taxonomic scope" value="Bacteria"/>
</dbReference>
<reference evidence="11 12" key="1">
    <citation type="submission" date="2010-07" db="EMBL/GenBank/DDBJ databases">
        <authorList>
            <person name="Muzny D."/>
            <person name="Qin X."/>
            <person name="Deng J."/>
            <person name="Jiang H."/>
            <person name="Liu Y."/>
            <person name="Qu J."/>
            <person name="Song X.-Z."/>
            <person name="Zhang L."/>
            <person name="Thornton R."/>
            <person name="Coyle M."/>
            <person name="Francisco L."/>
            <person name="Jackson L."/>
            <person name="Javaid M."/>
            <person name="Korchina V."/>
            <person name="Kovar C."/>
            <person name="Mata R."/>
            <person name="Mathew T."/>
            <person name="Ngo R."/>
            <person name="Nguyen L."/>
            <person name="Nguyen N."/>
            <person name="Okwuonu G."/>
            <person name="Ongeri F."/>
            <person name="Pham C."/>
            <person name="Simmons D."/>
            <person name="Wilczek-Boney K."/>
            <person name="Hale W."/>
            <person name="Jakkamsetti A."/>
            <person name="Pham P."/>
            <person name="Ruth R."/>
            <person name="San Lucas F."/>
            <person name="Warren J."/>
            <person name="Zhang J."/>
            <person name="Zhao Z."/>
            <person name="Zhou C."/>
            <person name="Zhu D."/>
            <person name="Lee S."/>
            <person name="Bess C."/>
            <person name="Blankenburg K."/>
            <person name="Forbes L."/>
            <person name="Fu Q."/>
            <person name="Gubbala S."/>
            <person name="Hirani K."/>
            <person name="Jayaseelan J.C."/>
            <person name="Lara F."/>
            <person name="Munidasa M."/>
            <person name="Palculict T."/>
            <person name="Patil S."/>
            <person name="Pu L.-L."/>
            <person name="Saada N."/>
            <person name="Tang L."/>
            <person name="Weissenberger G."/>
            <person name="Zhu Y."/>
            <person name="Hemphill L."/>
            <person name="Shang Y."/>
            <person name="Youmans B."/>
            <person name="Ayvaz T."/>
            <person name="Ross M."/>
            <person name="Santibanez J."/>
            <person name="Aqrawi P."/>
            <person name="Gross S."/>
            <person name="Joshi V."/>
            <person name="Fowler G."/>
            <person name="Nazareth L."/>
            <person name="Reid J."/>
            <person name="Worley K."/>
            <person name="Petrosino J."/>
            <person name="Highlander S."/>
            <person name="Gibbs R."/>
        </authorList>
    </citation>
    <scope>NUCLEOTIDE SEQUENCE [LARGE SCALE GENOMIC DNA]</scope>
    <source>
        <strain evidence="11 12">ATCC BAA-1640</strain>
    </source>
</reference>
<dbReference type="AlphaFoldDB" id="E0NJR3"/>
<keyword evidence="5 11" id="KW-0067">ATP-binding</keyword>
<gene>
    <name evidence="11" type="ORF">HMPREF9225_0402</name>
</gene>